<keyword evidence="4 5" id="KW-0067">ATP-binding</keyword>
<keyword evidence="3 8" id="KW-0418">Kinase</keyword>
<dbReference type="InterPro" id="IPR017441">
    <property type="entry name" value="Protein_kinase_ATP_BS"/>
</dbReference>
<dbReference type="Proteomes" id="UP000005801">
    <property type="component" value="Unassembled WGS sequence"/>
</dbReference>
<dbReference type="PROSITE" id="PS00107">
    <property type="entry name" value="PROTEIN_KINASE_ATP"/>
    <property type="match status" value="1"/>
</dbReference>
<evidence type="ECO:0000256" key="1">
    <source>
        <dbReference type="ARBA" id="ARBA00022679"/>
    </source>
</evidence>
<dbReference type="STRING" id="391625.PPSIR1_26051"/>
<evidence type="ECO:0000259" key="7">
    <source>
        <dbReference type="PROSITE" id="PS50011"/>
    </source>
</evidence>
<dbReference type="InterPro" id="IPR011009">
    <property type="entry name" value="Kinase-like_dom_sf"/>
</dbReference>
<dbReference type="RefSeq" id="WP_006975545.1">
    <property type="nucleotide sequence ID" value="NZ_ABCS01000096.1"/>
</dbReference>
<feature type="compositionally biased region" description="Low complexity" evidence="6">
    <location>
        <begin position="51"/>
        <end position="61"/>
    </location>
</feature>
<evidence type="ECO:0000256" key="6">
    <source>
        <dbReference type="SAM" id="MobiDB-lite"/>
    </source>
</evidence>
<feature type="region of interest" description="Disordered" evidence="6">
    <location>
        <begin position="579"/>
        <end position="621"/>
    </location>
</feature>
<reference evidence="8 9" key="1">
    <citation type="submission" date="2007-06" db="EMBL/GenBank/DDBJ databases">
        <authorList>
            <person name="Shimkets L."/>
            <person name="Ferriera S."/>
            <person name="Johnson J."/>
            <person name="Kravitz S."/>
            <person name="Beeson K."/>
            <person name="Sutton G."/>
            <person name="Rogers Y.-H."/>
            <person name="Friedman R."/>
            <person name="Frazier M."/>
            <person name="Venter J.C."/>
        </authorList>
    </citation>
    <scope>NUCLEOTIDE SEQUENCE [LARGE SCALE GENOMIC DNA]</scope>
    <source>
        <strain evidence="8 9">SIR-1</strain>
    </source>
</reference>
<accession>A6GFQ5</accession>
<dbReference type="PANTHER" id="PTHR43289">
    <property type="entry name" value="MITOGEN-ACTIVATED PROTEIN KINASE KINASE KINASE 20-RELATED"/>
    <property type="match status" value="1"/>
</dbReference>
<evidence type="ECO:0000256" key="3">
    <source>
        <dbReference type="ARBA" id="ARBA00022777"/>
    </source>
</evidence>
<dbReference type="GO" id="GO:0005524">
    <property type="term" value="F:ATP binding"/>
    <property type="evidence" value="ECO:0007669"/>
    <property type="project" value="UniProtKB-UniRule"/>
</dbReference>
<feature type="region of interest" description="Disordered" evidence="6">
    <location>
        <begin position="1"/>
        <end position="61"/>
    </location>
</feature>
<dbReference type="SUPFAM" id="SSF56112">
    <property type="entry name" value="Protein kinase-like (PK-like)"/>
    <property type="match status" value="1"/>
</dbReference>
<dbReference type="OrthoDB" id="279610at2"/>
<dbReference type="Pfam" id="PF00069">
    <property type="entry name" value="Pkinase"/>
    <property type="match status" value="1"/>
</dbReference>
<feature type="compositionally biased region" description="Polar residues" evidence="6">
    <location>
        <begin position="74"/>
        <end position="83"/>
    </location>
</feature>
<dbReference type="eggNOG" id="COG0515">
    <property type="taxonomic scope" value="Bacteria"/>
</dbReference>
<feature type="compositionally biased region" description="Polar residues" evidence="6">
    <location>
        <begin position="1"/>
        <end position="10"/>
    </location>
</feature>
<dbReference type="InterPro" id="IPR008271">
    <property type="entry name" value="Ser/Thr_kinase_AS"/>
</dbReference>
<evidence type="ECO:0000256" key="5">
    <source>
        <dbReference type="PROSITE-ProRule" id="PRU10141"/>
    </source>
</evidence>
<dbReference type="InterPro" id="IPR000719">
    <property type="entry name" value="Prot_kinase_dom"/>
</dbReference>
<keyword evidence="9" id="KW-1185">Reference proteome</keyword>
<gene>
    <name evidence="8" type="ORF">PPSIR1_26051</name>
</gene>
<dbReference type="PANTHER" id="PTHR43289:SF6">
    <property type="entry name" value="SERINE_THREONINE-PROTEIN KINASE NEKL-3"/>
    <property type="match status" value="1"/>
</dbReference>
<sequence length="1047" mass="111240">MSEQPPSVSSPELGESSERELVDAAHAQAGPRPGWVEPPSDDPLASIRPALPASPTGSTPLTTTLVLETASSAGLATGAQRSVAQGEVTEGGSSASQRTADIEGLRRSDAPVAGRDLGSARDSGPFLIPVIEAGEEALDGAYALLELLGEGGMGEVWGARQRSLGRRIAFKRLRYGREHSPSIVRQFESEARLTAVLDHPNIVTVHELGRDQSGRLFYTMQLIEGTPWDQVLASNQRRTKAGELVELELRDHLEVLLEVANAVAFAHSRGVIHRDIKPGNVMIGDYGEVQVVDWGLALALDHLEGLRDAPTWTLENMPKAALVCGTPAYMSPETASAERERIGPATDVYLLGAVLYHVLYGRPPHKGKNVDQVIAKAKGNTWGFPEELPPRLRPWHVLLRPVLLRALATDPSLRYADAGEFAEALRKAMRNYDSAKVATRAQEKLASLESSASGASISGSYQGLTNVIVRLEQALESWPRNLSARRGLAQAQLVLAEAALDNGDLALAQFALDNFAALPPTPEPEEDLLLARLTLHPPDGTLVGVPMPPADSEVVVGTSKPWLGSGGARASLVASTVLNEDEASSGGGSKSGSSSSSSGSGSSSSSVGKSGSPALSRSKISGAASTVGTADIVRRRLSEVSHGTSARLDRDALISALMAGNASVSIQQLDREGLLADDGELAQRAEGLQQALREREARSERRRRTFQALRRLAAVLGVGLLVLGGIAAVTMTTSRGRIEDDRAALSQALFAETKTTAQAELDALFIPVEGITQTLHHWAQRGFFDALEPETLADTLVALVDAYPGIRACRGADSTGRAFELVRDPEAEAGWRLRLSAPGVPARACSLRAGGGLGVCVEDGADKDAPHIQDWYTGAMAQRAEAGPSAPGSDAAVYWTEPHVGAGEAADGQILVSTAARSGTGLEHVLALDFDLGHISTYTKALPMGVQHGQVFVMFEGDRLIGFPRELSEVDAQARRELLLRPMDEIDPALAPVSHRAYAEWIEHGRSQVPFRVMIEGIAYWAGFRVEAAGARPGLTIAVIVPEAHFQ</sequence>
<dbReference type="GO" id="GO:0004674">
    <property type="term" value="F:protein serine/threonine kinase activity"/>
    <property type="evidence" value="ECO:0007669"/>
    <property type="project" value="TreeGrafter"/>
</dbReference>
<keyword evidence="1" id="KW-0808">Transferase</keyword>
<feature type="compositionally biased region" description="Basic and acidic residues" evidence="6">
    <location>
        <begin position="100"/>
        <end position="109"/>
    </location>
</feature>
<keyword evidence="2 5" id="KW-0547">Nucleotide-binding</keyword>
<evidence type="ECO:0000313" key="8">
    <source>
        <dbReference type="EMBL" id="EDM75306.1"/>
    </source>
</evidence>
<dbReference type="Gene3D" id="1.10.510.10">
    <property type="entry name" value="Transferase(Phosphotransferase) domain 1"/>
    <property type="match status" value="1"/>
</dbReference>
<evidence type="ECO:0000256" key="2">
    <source>
        <dbReference type="ARBA" id="ARBA00022741"/>
    </source>
</evidence>
<dbReference type="AlphaFoldDB" id="A6GFQ5"/>
<dbReference type="EMBL" id="ABCS01000096">
    <property type="protein sequence ID" value="EDM75306.1"/>
    <property type="molecule type" value="Genomic_DNA"/>
</dbReference>
<protein>
    <submittedName>
        <fullName evidence="8">Probable threonine/tyrosine-specific protein kinase</fullName>
    </submittedName>
</protein>
<dbReference type="PROSITE" id="PS50011">
    <property type="entry name" value="PROTEIN_KINASE_DOM"/>
    <property type="match status" value="1"/>
</dbReference>
<dbReference type="CDD" id="cd14014">
    <property type="entry name" value="STKc_PknB_like"/>
    <property type="match status" value="1"/>
</dbReference>
<comment type="caution">
    <text evidence="8">The sequence shown here is derived from an EMBL/GenBank/DDBJ whole genome shotgun (WGS) entry which is preliminary data.</text>
</comment>
<dbReference type="SMART" id="SM00220">
    <property type="entry name" value="S_TKc"/>
    <property type="match status" value="1"/>
</dbReference>
<dbReference type="PROSITE" id="PS00108">
    <property type="entry name" value="PROTEIN_KINASE_ST"/>
    <property type="match status" value="1"/>
</dbReference>
<evidence type="ECO:0000256" key="4">
    <source>
        <dbReference type="ARBA" id="ARBA00022840"/>
    </source>
</evidence>
<feature type="compositionally biased region" description="Low complexity" evidence="6">
    <location>
        <begin position="591"/>
        <end position="612"/>
    </location>
</feature>
<feature type="domain" description="Protein kinase" evidence="7">
    <location>
        <begin position="142"/>
        <end position="426"/>
    </location>
</feature>
<feature type="region of interest" description="Disordered" evidence="6">
    <location>
        <begin position="74"/>
        <end position="118"/>
    </location>
</feature>
<name>A6GFQ5_9BACT</name>
<feature type="binding site" evidence="5">
    <location>
        <position position="171"/>
    </location>
    <ligand>
        <name>ATP</name>
        <dbReference type="ChEBI" id="CHEBI:30616"/>
    </ligand>
</feature>
<evidence type="ECO:0000313" key="9">
    <source>
        <dbReference type="Proteomes" id="UP000005801"/>
    </source>
</evidence>
<dbReference type="Gene3D" id="3.30.200.20">
    <property type="entry name" value="Phosphorylase Kinase, domain 1"/>
    <property type="match status" value="1"/>
</dbReference>
<organism evidence="8 9">
    <name type="scientific">Plesiocystis pacifica SIR-1</name>
    <dbReference type="NCBI Taxonomy" id="391625"/>
    <lineage>
        <taxon>Bacteria</taxon>
        <taxon>Pseudomonadati</taxon>
        <taxon>Myxococcota</taxon>
        <taxon>Polyangia</taxon>
        <taxon>Nannocystales</taxon>
        <taxon>Nannocystaceae</taxon>
        <taxon>Plesiocystis</taxon>
    </lineage>
</organism>
<proteinExistence type="predicted"/>